<proteinExistence type="inferred from homology"/>
<dbReference type="SUPFAM" id="SSF50998">
    <property type="entry name" value="Quinoprotein alcohol dehydrogenase-like"/>
    <property type="match status" value="1"/>
</dbReference>
<feature type="repeat" description="WD" evidence="7">
    <location>
        <begin position="215"/>
        <end position="242"/>
    </location>
</feature>
<keyword evidence="3 7" id="KW-0853">WD repeat</keyword>
<dbReference type="PANTHER" id="PTHR14344">
    <property type="entry name" value="WD REPEAT PROTEIN"/>
    <property type="match status" value="1"/>
</dbReference>
<dbReference type="GO" id="GO:0032456">
    <property type="term" value="P:endocytic recycling"/>
    <property type="evidence" value="ECO:0007669"/>
    <property type="project" value="EnsemblFungi"/>
</dbReference>
<evidence type="ECO:0000256" key="1">
    <source>
        <dbReference type="ARBA" id="ARBA00004496"/>
    </source>
</evidence>
<dbReference type="InterPro" id="IPR019775">
    <property type="entry name" value="WD40_repeat_CS"/>
</dbReference>
<evidence type="ECO:0000256" key="5">
    <source>
        <dbReference type="ARBA" id="ARBA00022737"/>
    </source>
</evidence>
<reference evidence="8 9" key="1">
    <citation type="submission" date="2016-02" db="EMBL/GenBank/DDBJ databases">
        <title>Complete genome sequence and transcriptome regulation of the pentose utilising yeast Sugiyamaella lignohabitans.</title>
        <authorList>
            <person name="Bellasio M."/>
            <person name="Peymann A."/>
            <person name="Valli M."/>
            <person name="Sipitzky M."/>
            <person name="Graf A."/>
            <person name="Sauer M."/>
            <person name="Marx H."/>
            <person name="Mattanovich D."/>
        </authorList>
    </citation>
    <scope>NUCLEOTIDE SEQUENCE [LARGE SCALE GENOMIC DNA]</scope>
    <source>
        <strain evidence="8 9">CBS 10342</strain>
    </source>
</reference>
<dbReference type="OrthoDB" id="66881at2759"/>
<dbReference type="PROSITE" id="PS50294">
    <property type="entry name" value="WD_REPEATS_REGION"/>
    <property type="match status" value="2"/>
</dbReference>
<dbReference type="InterPro" id="IPR036322">
    <property type="entry name" value="WD40_repeat_dom_sf"/>
</dbReference>
<evidence type="ECO:0000256" key="3">
    <source>
        <dbReference type="ARBA" id="ARBA00022574"/>
    </source>
</evidence>
<comment type="subcellular location">
    <subcellularLocation>
        <location evidence="1">Cytoplasm</location>
    </subcellularLocation>
</comment>
<feature type="repeat" description="WD" evidence="7">
    <location>
        <begin position="110"/>
        <end position="151"/>
    </location>
</feature>
<evidence type="ECO:0000313" key="8">
    <source>
        <dbReference type="EMBL" id="ANB15998.1"/>
    </source>
</evidence>
<dbReference type="InterPro" id="IPR001680">
    <property type="entry name" value="WD40_rpt"/>
</dbReference>
<dbReference type="GO" id="GO:0030234">
    <property type="term" value="F:enzyme regulator activity"/>
    <property type="evidence" value="ECO:0007669"/>
    <property type="project" value="EnsemblFungi"/>
</dbReference>
<evidence type="ECO:0000256" key="2">
    <source>
        <dbReference type="ARBA" id="ARBA00022490"/>
    </source>
</evidence>
<protein>
    <submittedName>
        <fullName evidence="8">Rtt10p</fullName>
    </submittedName>
</protein>
<dbReference type="PROSITE" id="PS50082">
    <property type="entry name" value="WD_REPEATS_2"/>
    <property type="match status" value="4"/>
</dbReference>
<dbReference type="GO" id="GO:0005768">
    <property type="term" value="C:endosome"/>
    <property type="evidence" value="ECO:0007669"/>
    <property type="project" value="EnsemblFungi"/>
</dbReference>
<keyword evidence="5" id="KW-0677">Repeat</keyword>
<dbReference type="PROSITE" id="PS00678">
    <property type="entry name" value="WD_REPEATS_1"/>
    <property type="match status" value="2"/>
</dbReference>
<organism evidence="8 9">
    <name type="scientific">Sugiyamaella lignohabitans</name>
    <dbReference type="NCBI Taxonomy" id="796027"/>
    <lineage>
        <taxon>Eukaryota</taxon>
        <taxon>Fungi</taxon>
        <taxon>Dikarya</taxon>
        <taxon>Ascomycota</taxon>
        <taxon>Saccharomycotina</taxon>
        <taxon>Dipodascomycetes</taxon>
        <taxon>Dipodascales</taxon>
        <taxon>Trichomonascaceae</taxon>
        <taxon>Sugiyamaella</taxon>
    </lineage>
</organism>
<dbReference type="GeneID" id="30035693"/>
<keyword evidence="2" id="KW-0963">Cytoplasm</keyword>
<evidence type="ECO:0000256" key="7">
    <source>
        <dbReference type="PROSITE-ProRule" id="PRU00221"/>
    </source>
</evidence>
<dbReference type="KEGG" id="slb:AWJ20_3648"/>
<dbReference type="SUPFAM" id="SSF50978">
    <property type="entry name" value="WD40 repeat-like"/>
    <property type="match status" value="2"/>
</dbReference>
<keyword evidence="4" id="KW-0819">tRNA processing</keyword>
<dbReference type="Proteomes" id="UP000189580">
    <property type="component" value="Chromosome b"/>
</dbReference>
<feature type="repeat" description="WD" evidence="7">
    <location>
        <begin position="152"/>
        <end position="193"/>
    </location>
</feature>
<accession>A0A170QZ15</accession>
<dbReference type="EMBL" id="CP014503">
    <property type="protein sequence ID" value="ANB15998.1"/>
    <property type="molecule type" value="Genomic_DNA"/>
</dbReference>
<keyword evidence="9" id="KW-1185">Reference proteome</keyword>
<dbReference type="Pfam" id="PF00400">
    <property type="entry name" value="WD40"/>
    <property type="match status" value="3"/>
</dbReference>
<sequence>MSIIDIDFTSEHPKHSIRKRFLDDWISSLAFAQDESLIYIQTAHNKILTLDSTTLDPISTSVCLEQSILYSGAILPLSIDGQRRTLIASGTVLGGVVIWELESQAILHTLSSHEGSIFGVVFSSDGKILASCSDDRSIRLWEVQSGKEIAIGWGHHARIWQLLFVHDNEKLISVSEDCSARVWSWNSESTSLICEQVLEGHLGRNVWCGALGNGEDRSVLATGGGDGRVKLWDIDLRASIDRNTKKYSMASTGFMDPTPVHKRKQEIFKNYVLLNYNHILVGTSKSRLLFFNGKSHTWKVIPEVTVDFYSIIKGFGNDPSCAAIATRDGKLFIARVSDNDIAVECFEVGHLFQGKLSDLLTFTVNTKHYVILETQNPHDPVVLFDDTGKCRAILTVPETFHPTAAVYESRTNILYLGSRHGAVASYTLDFTSDRVEITPNNCWRRVMSEDAITSILLRPSTNSLETTLILTSRGGYFMMVNIQGAHLRQLSLNRLPRCDIEGSSYSNGKLILYGFRTDLFFVWNHTDQYEVLTEKCGGAHRIWHFRMNPDDEDAYDLLYTKAVEVNHVKSSGHRAKFQQSVLQPLIHGREYRGIEFSSKKYNQQLIIATGSEDTCISLNTLDPRTGALTNWGIYEKHVSGITSLHWTEEGEYLISSSGQEELTIWKVTLAKDEGPHIYPLISLPTTCDIPDLRIMNSVTRKLTNGKYLVVSIYSDSTFRGWIFDPTETSFQPSFSGNYRECCLLNCDILVLNDEFYLSISSTDGHLAIWKIGTEQSLGMFTPLAESLLRVQLHQSSVKGSFFYQKTPLSFLHVSGGDDNSLVATDINFANGSISGTRISVVENAHSATITGIARIPGASDLVFVSIGSDQNLRKWKLTPEGISLVDSRYTTVADTGVIDAYSDANGSIVALAGMGMSIWTV</sequence>
<gene>
    <name evidence="8" type="primary">RTT10</name>
    <name evidence="8" type="ORF">AWJ20_3648</name>
</gene>
<comment type="similarity">
    <text evidence="6">Belongs to the WD repeat WDR6 family.</text>
</comment>
<evidence type="ECO:0000256" key="4">
    <source>
        <dbReference type="ARBA" id="ARBA00022694"/>
    </source>
</evidence>
<dbReference type="InterPro" id="IPR020472">
    <property type="entry name" value="WD40_PAC1"/>
</dbReference>
<dbReference type="PANTHER" id="PTHR14344:SF3">
    <property type="entry name" value="WD REPEAT-CONTAINING PROTEIN 6"/>
    <property type="match status" value="1"/>
</dbReference>
<dbReference type="InterPro" id="IPR051973">
    <property type="entry name" value="tRNA_Anticodon_Mtase-Reg"/>
</dbReference>
<feature type="repeat" description="WD" evidence="7">
    <location>
        <begin position="634"/>
        <end position="667"/>
    </location>
</feature>
<dbReference type="AlphaFoldDB" id="A0A170QZ15"/>
<dbReference type="RefSeq" id="XP_018738475.1">
    <property type="nucleotide sequence ID" value="XM_018880679.1"/>
</dbReference>
<dbReference type="Gene3D" id="2.130.10.10">
    <property type="entry name" value="YVTN repeat-like/Quinoprotein amine dehydrogenase"/>
    <property type="match status" value="4"/>
</dbReference>
<dbReference type="InterPro" id="IPR011047">
    <property type="entry name" value="Quinoprotein_ADH-like_sf"/>
</dbReference>
<evidence type="ECO:0000256" key="6">
    <source>
        <dbReference type="ARBA" id="ARBA00038255"/>
    </source>
</evidence>
<name>A0A170QZ15_9ASCO</name>
<dbReference type="InterPro" id="IPR015943">
    <property type="entry name" value="WD40/YVTN_repeat-like_dom_sf"/>
</dbReference>
<dbReference type="SMART" id="SM00320">
    <property type="entry name" value="WD40"/>
    <property type="match status" value="6"/>
</dbReference>
<dbReference type="GO" id="GO:0002130">
    <property type="term" value="P:wobble position ribose methylation"/>
    <property type="evidence" value="ECO:0007669"/>
    <property type="project" value="EnsemblFungi"/>
</dbReference>
<evidence type="ECO:0000313" key="9">
    <source>
        <dbReference type="Proteomes" id="UP000189580"/>
    </source>
</evidence>
<dbReference type="PRINTS" id="PR00320">
    <property type="entry name" value="GPROTEINBRPT"/>
</dbReference>